<protein>
    <submittedName>
        <fullName evidence="1">Uncharacterized protein</fullName>
    </submittedName>
</protein>
<comment type="caution">
    <text evidence="1">The sequence shown here is derived from an EMBL/GenBank/DDBJ whole genome shotgun (WGS) entry which is preliminary data.</text>
</comment>
<gene>
    <name evidence="1" type="ORF">C4D60_Mb11t19420</name>
</gene>
<reference evidence="1 2" key="1">
    <citation type="journal article" date="2019" name="Nat. Plants">
        <title>Genome sequencing of Musa balbisiana reveals subgenome evolution and function divergence in polyploid bananas.</title>
        <authorList>
            <person name="Yao X."/>
        </authorList>
    </citation>
    <scope>NUCLEOTIDE SEQUENCE [LARGE SCALE GENOMIC DNA]</scope>
    <source>
        <strain evidence="2">cv. DH-PKW</strain>
        <tissue evidence="1">Leaves</tissue>
    </source>
</reference>
<dbReference type="AlphaFoldDB" id="A0A4S8J5H5"/>
<evidence type="ECO:0000313" key="2">
    <source>
        <dbReference type="Proteomes" id="UP000317650"/>
    </source>
</evidence>
<name>A0A4S8J5H5_MUSBA</name>
<keyword evidence="2" id="KW-1185">Reference proteome</keyword>
<evidence type="ECO:0000313" key="1">
    <source>
        <dbReference type="EMBL" id="THU56645.1"/>
    </source>
</evidence>
<accession>A0A4S8J5H5</accession>
<proteinExistence type="predicted"/>
<sequence>MKLGMTLPLRAVRYNAEFLSQDIYTSNASITATSTGKTYITPTLLSSSQMTNPFFGFMQSQMRFLSSPFPNTMCRHQIVDMVVVFFNPTC</sequence>
<organism evidence="1 2">
    <name type="scientific">Musa balbisiana</name>
    <name type="common">Banana</name>
    <dbReference type="NCBI Taxonomy" id="52838"/>
    <lineage>
        <taxon>Eukaryota</taxon>
        <taxon>Viridiplantae</taxon>
        <taxon>Streptophyta</taxon>
        <taxon>Embryophyta</taxon>
        <taxon>Tracheophyta</taxon>
        <taxon>Spermatophyta</taxon>
        <taxon>Magnoliopsida</taxon>
        <taxon>Liliopsida</taxon>
        <taxon>Zingiberales</taxon>
        <taxon>Musaceae</taxon>
        <taxon>Musa</taxon>
    </lineage>
</organism>
<dbReference type="EMBL" id="PYDT01000007">
    <property type="protein sequence ID" value="THU56645.1"/>
    <property type="molecule type" value="Genomic_DNA"/>
</dbReference>
<dbReference type="Proteomes" id="UP000317650">
    <property type="component" value="Chromosome 11"/>
</dbReference>